<accession>A0ABW3DHY5</accession>
<reference evidence="2" key="1">
    <citation type="journal article" date="2019" name="Int. J. Syst. Evol. Microbiol.">
        <title>The Global Catalogue of Microorganisms (GCM) 10K type strain sequencing project: providing services to taxonomists for standard genome sequencing and annotation.</title>
        <authorList>
            <consortium name="The Broad Institute Genomics Platform"/>
            <consortium name="The Broad Institute Genome Sequencing Center for Infectious Disease"/>
            <person name="Wu L."/>
            <person name="Ma J."/>
        </authorList>
    </citation>
    <scope>NUCLEOTIDE SEQUENCE [LARGE SCALE GENOMIC DNA]</scope>
    <source>
        <strain evidence="2">CCUG 62974</strain>
    </source>
</reference>
<comment type="caution">
    <text evidence="1">The sequence shown here is derived from an EMBL/GenBank/DDBJ whole genome shotgun (WGS) entry which is preliminary data.</text>
</comment>
<keyword evidence="2" id="KW-1185">Reference proteome</keyword>
<dbReference type="Proteomes" id="UP001597024">
    <property type="component" value="Unassembled WGS sequence"/>
</dbReference>
<dbReference type="EMBL" id="JBHTHX010000026">
    <property type="protein sequence ID" value="MFD0883318.1"/>
    <property type="molecule type" value="Genomic_DNA"/>
</dbReference>
<evidence type="ECO:0008006" key="3">
    <source>
        <dbReference type="Google" id="ProtNLM"/>
    </source>
</evidence>
<dbReference type="Gene3D" id="3.20.20.70">
    <property type="entry name" value="Aldolase class I"/>
    <property type="match status" value="1"/>
</dbReference>
<sequence length="100" mass="10535">ALGQGLPEGVIPEEHFQALGASAVGVAGHFLAILADHGTTALVETIGRWHEQLRHIMTVLGTSTPDQLAGCDLLLTGDVAQFCHARGIDPVPYSTRSNHT</sequence>
<organism evidence="1 2">
    <name type="scientific">Streptosporangium algeriense</name>
    <dbReference type="NCBI Taxonomy" id="1682748"/>
    <lineage>
        <taxon>Bacteria</taxon>
        <taxon>Bacillati</taxon>
        <taxon>Actinomycetota</taxon>
        <taxon>Actinomycetes</taxon>
        <taxon>Streptosporangiales</taxon>
        <taxon>Streptosporangiaceae</taxon>
        <taxon>Streptosporangium</taxon>
    </lineage>
</organism>
<proteinExistence type="predicted"/>
<protein>
    <recommendedName>
        <fullName evidence="3">Type 2 isopentenyl-diphosphate Delta-isomerase</fullName>
    </recommendedName>
</protein>
<dbReference type="SUPFAM" id="SSF51395">
    <property type="entry name" value="FMN-linked oxidoreductases"/>
    <property type="match status" value="1"/>
</dbReference>
<gene>
    <name evidence="1" type="ORF">ACFQ08_01930</name>
</gene>
<evidence type="ECO:0000313" key="2">
    <source>
        <dbReference type="Proteomes" id="UP001597024"/>
    </source>
</evidence>
<name>A0ABW3DHY5_9ACTN</name>
<dbReference type="InterPro" id="IPR013785">
    <property type="entry name" value="Aldolase_TIM"/>
</dbReference>
<evidence type="ECO:0000313" key="1">
    <source>
        <dbReference type="EMBL" id="MFD0883318.1"/>
    </source>
</evidence>
<feature type="non-terminal residue" evidence="1">
    <location>
        <position position="1"/>
    </location>
</feature>